<protein>
    <submittedName>
        <fullName evidence="4">Protein disulfide-isomerase</fullName>
    </submittedName>
</protein>
<keyword evidence="1" id="KW-0732">Signal</keyword>
<keyword evidence="2" id="KW-1133">Transmembrane helix</keyword>
<dbReference type="Proteomes" id="UP001158067">
    <property type="component" value="Unassembled WGS sequence"/>
</dbReference>
<proteinExistence type="predicted"/>
<organism evidence="4 5">
    <name type="scientific">Neorhodopirellula lusitana</name>
    <dbReference type="NCBI Taxonomy" id="445327"/>
    <lineage>
        <taxon>Bacteria</taxon>
        <taxon>Pseudomonadati</taxon>
        <taxon>Planctomycetota</taxon>
        <taxon>Planctomycetia</taxon>
        <taxon>Pirellulales</taxon>
        <taxon>Pirellulaceae</taxon>
        <taxon>Neorhodopirellula</taxon>
    </lineage>
</organism>
<dbReference type="Gene3D" id="3.40.30.10">
    <property type="entry name" value="Glutaredoxin"/>
    <property type="match status" value="1"/>
</dbReference>
<dbReference type="Pfam" id="PF13098">
    <property type="entry name" value="Thioredoxin_2"/>
    <property type="match status" value="1"/>
</dbReference>
<keyword evidence="2" id="KW-0472">Membrane</keyword>
<dbReference type="PANTHER" id="PTHR15337">
    <property type="entry name" value="ANTERIOR GRADIENT PROTEIN-RELATED"/>
    <property type="match status" value="1"/>
</dbReference>
<reference evidence="4 5" key="1">
    <citation type="submission" date="2017-05" db="EMBL/GenBank/DDBJ databases">
        <authorList>
            <person name="Varghese N."/>
            <person name="Submissions S."/>
        </authorList>
    </citation>
    <scope>NUCLEOTIDE SEQUENCE [LARGE SCALE GENOMIC DNA]</scope>
    <source>
        <strain evidence="4 5">DSM 25457</strain>
    </source>
</reference>
<dbReference type="SUPFAM" id="SSF52833">
    <property type="entry name" value="Thioredoxin-like"/>
    <property type="match status" value="1"/>
</dbReference>
<evidence type="ECO:0000313" key="4">
    <source>
        <dbReference type="EMBL" id="SMP77376.1"/>
    </source>
</evidence>
<sequence length="225" mass="24503">MLRQTRFFGDSVASHCGLIRTLKASCGGSRSQYGFAQMIRAFQVPAMRSASLLPRFSVLVGYVLASLIGLVALTPGMIAHGEMPDFASPALELTSSQAATAEPIWYETLESGWAESKKSGRPMVIFITSEQCTYCDAMKRNTLCDPSVRKRLLGRFIPIRLRPDANNRVLSRVEVTAFPTTLVAESQGKVVAHRVGYQPVEKFHELLSEVAVAGATVPDVAGVIR</sequence>
<evidence type="ECO:0000256" key="2">
    <source>
        <dbReference type="SAM" id="Phobius"/>
    </source>
</evidence>
<name>A0ABY1QTH1_9BACT</name>
<comment type="caution">
    <text evidence="4">The sequence shown here is derived from an EMBL/GenBank/DDBJ whole genome shotgun (WGS) entry which is preliminary data.</text>
</comment>
<keyword evidence="5" id="KW-1185">Reference proteome</keyword>
<feature type="domain" description="Thioredoxin-like fold" evidence="3">
    <location>
        <begin position="117"/>
        <end position="207"/>
    </location>
</feature>
<dbReference type="InterPro" id="IPR012336">
    <property type="entry name" value="Thioredoxin-like_fold"/>
</dbReference>
<accession>A0ABY1QTH1</accession>
<keyword evidence="2" id="KW-0812">Transmembrane</keyword>
<dbReference type="PANTHER" id="PTHR15337:SF11">
    <property type="entry name" value="THIOREDOXIN DOMAIN-CONTAINING PROTEIN"/>
    <property type="match status" value="1"/>
</dbReference>
<evidence type="ECO:0000259" key="3">
    <source>
        <dbReference type="Pfam" id="PF13098"/>
    </source>
</evidence>
<dbReference type="InterPro" id="IPR036249">
    <property type="entry name" value="Thioredoxin-like_sf"/>
</dbReference>
<evidence type="ECO:0000313" key="5">
    <source>
        <dbReference type="Proteomes" id="UP001158067"/>
    </source>
</evidence>
<gene>
    <name evidence="4" type="ORF">SAMN06265222_12319</name>
</gene>
<dbReference type="EMBL" id="FXUG01000023">
    <property type="protein sequence ID" value="SMP77376.1"/>
    <property type="molecule type" value="Genomic_DNA"/>
</dbReference>
<evidence type="ECO:0000256" key="1">
    <source>
        <dbReference type="ARBA" id="ARBA00022729"/>
    </source>
</evidence>
<dbReference type="InterPro" id="IPR051099">
    <property type="entry name" value="AGR/TXD"/>
</dbReference>
<feature type="transmembrane region" description="Helical" evidence="2">
    <location>
        <begin position="56"/>
        <end position="78"/>
    </location>
</feature>